<name>A0A1M6SC59_9FLAO</name>
<accession>A0A1M6SC59</accession>
<feature type="domain" description="Glycosyltransferase 2-like" evidence="2">
    <location>
        <begin position="5"/>
        <end position="135"/>
    </location>
</feature>
<sequence length="270" mass="31824">MPEVTIAIPFYNAEDYLEMAIRSVLSQTFEDFILLLIDDGSTDSSLIIAKKFSTDKRVTIISDGKNINLGNRLNEIPYLTRTQFLARMDADDIMHPMRIEKQMEILKNNPEIDVLGCNVYSIDENNDVVGQRMAISNKDLIEVKTFTHPTIIAKTEWFINNPYDVLALRVEDTELWMRTRDQYVFKATTEPLLFYREIGNKYYKKYFKGFPGIFYILRKHTFSLRYLLFSLKYFISSFVYFAYNLVGLEYLLVRGRNKVLLKKKNYSFYI</sequence>
<organism evidence="3 4">
    <name type="scientific">Epilithonimonas mollis</name>
    <dbReference type="NCBI Taxonomy" id="216903"/>
    <lineage>
        <taxon>Bacteria</taxon>
        <taxon>Pseudomonadati</taxon>
        <taxon>Bacteroidota</taxon>
        <taxon>Flavobacteriia</taxon>
        <taxon>Flavobacteriales</taxon>
        <taxon>Weeksellaceae</taxon>
        <taxon>Chryseobacterium group</taxon>
        <taxon>Epilithonimonas</taxon>
    </lineage>
</organism>
<dbReference type="Proteomes" id="UP000184498">
    <property type="component" value="Unassembled WGS sequence"/>
</dbReference>
<dbReference type="InterPro" id="IPR001173">
    <property type="entry name" value="Glyco_trans_2-like"/>
</dbReference>
<keyword evidence="1" id="KW-0812">Transmembrane</keyword>
<dbReference type="Gene3D" id="3.90.550.10">
    <property type="entry name" value="Spore Coat Polysaccharide Biosynthesis Protein SpsA, Chain A"/>
    <property type="match status" value="1"/>
</dbReference>
<dbReference type="SUPFAM" id="SSF53448">
    <property type="entry name" value="Nucleotide-diphospho-sugar transferases"/>
    <property type="match status" value="1"/>
</dbReference>
<keyword evidence="3" id="KW-0808">Transferase</keyword>
<dbReference type="InterPro" id="IPR029044">
    <property type="entry name" value="Nucleotide-diphossugar_trans"/>
</dbReference>
<keyword evidence="1" id="KW-1133">Transmembrane helix</keyword>
<reference evidence="4" key="1">
    <citation type="submission" date="2016-11" db="EMBL/GenBank/DDBJ databases">
        <authorList>
            <person name="Varghese N."/>
            <person name="Submissions S."/>
        </authorList>
    </citation>
    <scope>NUCLEOTIDE SEQUENCE [LARGE SCALE GENOMIC DNA]</scope>
    <source>
        <strain evidence="4">DSM 18016</strain>
    </source>
</reference>
<evidence type="ECO:0000313" key="4">
    <source>
        <dbReference type="Proteomes" id="UP000184498"/>
    </source>
</evidence>
<dbReference type="EMBL" id="FRAM01000002">
    <property type="protein sequence ID" value="SHK42310.1"/>
    <property type="molecule type" value="Genomic_DNA"/>
</dbReference>
<gene>
    <name evidence="3" type="ORF">SAMN05444371_2380</name>
</gene>
<dbReference type="RefSeq" id="WP_072998131.1">
    <property type="nucleotide sequence ID" value="NZ_FRAM01000002.1"/>
</dbReference>
<dbReference type="STRING" id="216903.SAMN05444371_2380"/>
<evidence type="ECO:0000313" key="3">
    <source>
        <dbReference type="EMBL" id="SHK42310.1"/>
    </source>
</evidence>
<dbReference type="PANTHER" id="PTHR22916">
    <property type="entry name" value="GLYCOSYLTRANSFERASE"/>
    <property type="match status" value="1"/>
</dbReference>
<dbReference type="CDD" id="cd00761">
    <property type="entry name" value="Glyco_tranf_GTA_type"/>
    <property type="match status" value="1"/>
</dbReference>
<dbReference type="OrthoDB" id="9815829at2"/>
<evidence type="ECO:0000256" key="1">
    <source>
        <dbReference type="SAM" id="Phobius"/>
    </source>
</evidence>
<proteinExistence type="predicted"/>
<dbReference type="Pfam" id="PF00535">
    <property type="entry name" value="Glycos_transf_2"/>
    <property type="match status" value="1"/>
</dbReference>
<dbReference type="GO" id="GO:0016758">
    <property type="term" value="F:hexosyltransferase activity"/>
    <property type="evidence" value="ECO:0007669"/>
    <property type="project" value="UniProtKB-ARBA"/>
</dbReference>
<feature type="transmembrane region" description="Helical" evidence="1">
    <location>
        <begin position="233"/>
        <end position="253"/>
    </location>
</feature>
<keyword evidence="1" id="KW-0472">Membrane</keyword>
<protein>
    <submittedName>
        <fullName evidence="3">Glycosyltransferase involved in cell wall bisynthesis</fullName>
    </submittedName>
</protein>
<keyword evidence="4" id="KW-1185">Reference proteome</keyword>
<dbReference type="AlphaFoldDB" id="A0A1M6SC59"/>
<evidence type="ECO:0000259" key="2">
    <source>
        <dbReference type="Pfam" id="PF00535"/>
    </source>
</evidence>
<dbReference type="PANTHER" id="PTHR22916:SF3">
    <property type="entry name" value="UDP-GLCNAC:BETAGAL BETA-1,3-N-ACETYLGLUCOSAMINYLTRANSFERASE-LIKE PROTEIN 1"/>
    <property type="match status" value="1"/>
</dbReference>